<comment type="pathway">
    <text evidence="27">Glycan biosynthesis.</text>
</comment>
<dbReference type="GO" id="GO:0006508">
    <property type="term" value="P:proteolysis"/>
    <property type="evidence" value="ECO:0007669"/>
    <property type="project" value="UniProtKB-KW"/>
</dbReference>
<keyword evidence="34" id="KW-1185">Reference proteome</keyword>
<comment type="function">
    <text evidence="1">Cell wall formation. Synthesis of cross-linked peptidoglycan from the lipid intermediates. The enzyme has a penicillin-insensitive transglycosylase N-terminal domain (formation of linear glycan strands) and a penicillin-sensitive transpeptidase C-terminal domain (cross-linking of the peptide subunits).</text>
</comment>
<evidence type="ECO:0000256" key="21">
    <source>
        <dbReference type="ARBA" id="ARBA00023251"/>
    </source>
</evidence>
<evidence type="ECO:0000256" key="1">
    <source>
        <dbReference type="ARBA" id="ARBA00002624"/>
    </source>
</evidence>
<name>A0A1K1W562_9GAMM</name>
<comment type="similarity">
    <text evidence="5">In the N-terminal section; belongs to the glycosyltransferase 51 family.</text>
</comment>
<keyword evidence="14 29" id="KW-0812">Transmembrane</keyword>
<evidence type="ECO:0000256" key="27">
    <source>
        <dbReference type="ARBA" id="ARBA00060592"/>
    </source>
</evidence>
<dbReference type="NCBIfam" id="TIGR02074">
    <property type="entry name" value="PBP_1a_fam"/>
    <property type="match status" value="1"/>
</dbReference>
<comment type="pathway">
    <text evidence="3">Cell wall biogenesis; peptidoglycan biosynthesis.</text>
</comment>
<dbReference type="UniPathway" id="UPA00219"/>
<dbReference type="SUPFAM" id="SSF56601">
    <property type="entry name" value="beta-lactamase/transpeptidase-like"/>
    <property type="match status" value="1"/>
</dbReference>
<keyword evidence="13" id="KW-0808">Transferase</keyword>
<evidence type="ECO:0000256" key="9">
    <source>
        <dbReference type="ARBA" id="ARBA00022519"/>
    </source>
</evidence>
<evidence type="ECO:0000256" key="5">
    <source>
        <dbReference type="ARBA" id="ARBA00007739"/>
    </source>
</evidence>
<dbReference type="GO" id="GO:0009002">
    <property type="term" value="F:serine-type D-Ala-D-Ala carboxypeptidase activity"/>
    <property type="evidence" value="ECO:0007669"/>
    <property type="project" value="UniProtKB-EC"/>
</dbReference>
<feature type="domain" description="Penicillin-binding protein OB-like" evidence="32">
    <location>
        <begin position="383"/>
        <end position="476"/>
    </location>
</feature>
<evidence type="ECO:0000256" key="12">
    <source>
        <dbReference type="ARBA" id="ARBA00022676"/>
    </source>
</evidence>
<keyword evidence="11" id="KW-0645">Protease</keyword>
<keyword evidence="10" id="KW-0121">Carboxypeptidase</keyword>
<evidence type="ECO:0000313" key="33">
    <source>
        <dbReference type="EMBL" id="SFX32510.1"/>
    </source>
</evidence>
<evidence type="ECO:0000259" key="32">
    <source>
        <dbReference type="Pfam" id="PF17092"/>
    </source>
</evidence>
<keyword evidence="20 29" id="KW-0472">Membrane</keyword>
<evidence type="ECO:0000256" key="26">
    <source>
        <dbReference type="ARBA" id="ARBA00049902"/>
    </source>
</evidence>
<feature type="domain" description="Penicillin-binding protein transpeptidase" evidence="30">
    <location>
        <begin position="480"/>
        <end position="739"/>
    </location>
</feature>
<dbReference type="GO" id="GO:0071555">
    <property type="term" value="P:cell wall organization"/>
    <property type="evidence" value="ECO:0007669"/>
    <property type="project" value="UniProtKB-KW"/>
</dbReference>
<dbReference type="InterPro" id="IPR001460">
    <property type="entry name" value="PCN-bd_Tpept"/>
</dbReference>
<dbReference type="GO" id="GO:0008955">
    <property type="term" value="F:peptidoglycan glycosyltransferase activity"/>
    <property type="evidence" value="ECO:0007669"/>
    <property type="project" value="UniProtKB-EC"/>
</dbReference>
<keyword evidence="17" id="KW-0735">Signal-anchor</keyword>
<evidence type="ECO:0000256" key="13">
    <source>
        <dbReference type="ARBA" id="ARBA00022679"/>
    </source>
</evidence>
<evidence type="ECO:0000256" key="20">
    <source>
        <dbReference type="ARBA" id="ARBA00023136"/>
    </source>
</evidence>
<evidence type="ECO:0000256" key="7">
    <source>
        <dbReference type="ARBA" id="ARBA00018638"/>
    </source>
</evidence>
<gene>
    <name evidence="33" type="ORF">SAMN02745752_01290</name>
</gene>
<feature type="region of interest" description="Disordered" evidence="28">
    <location>
        <begin position="823"/>
        <end position="857"/>
    </location>
</feature>
<keyword evidence="16" id="KW-0133">Cell shape</keyword>
<keyword evidence="23" id="KW-0961">Cell wall biogenesis/degradation</keyword>
<dbReference type="FunFam" id="1.10.3810.10:FF:000003">
    <property type="entry name" value="Penicillin-binding protein 1a"/>
    <property type="match status" value="1"/>
</dbReference>
<dbReference type="EC" id="2.4.99.28" evidence="25"/>
<comment type="subcellular location">
    <subcellularLocation>
        <location evidence="2">Cell inner membrane</location>
        <topology evidence="2">Single-pass type II membrane protein</topology>
    </subcellularLocation>
</comment>
<dbReference type="GO" id="GO:0009252">
    <property type="term" value="P:peptidoglycan biosynthetic process"/>
    <property type="evidence" value="ECO:0007669"/>
    <property type="project" value="UniProtKB-UniPathway"/>
</dbReference>
<evidence type="ECO:0000259" key="31">
    <source>
        <dbReference type="Pfam" id="PF00912"/>
    </source>
</evidence>
<evidence type="ECO:0000256" key="28">
    <source>
        <dbReference type="SAM" id="MobiDB-lite"/>
    </source>
</evidence>
<keyword evidence="9" id="KW-0997">Cell inner membrane</keyword>
<organism evidence="33 34">
    <name type="scientific">Marinospirillum alkaliphilum DSM 21637</name>
    <dbReference type="NCBI Taxonomy" id="1122209"/>
    <lineage>
        <taxon>Bacteria</taxon>
        <taxon>Pseudomonadati</taxon>
        <taxon>Pseudomonadota</taxon>
        <taxon>Gammaproteobacteria</taxon>
        <taxon>Oceanospirillales</taxon>
        <taxon>Oceanospirillaceae</taxon>
        <taxon>Marinospirillum</taxon>
    </lineage>
</organism>
<dbReference type="GO" id="GO:0005886">
    <property type="term" value="C:plasma membrane"/>
    <property type="evidence" value="ECO:0007669"/>
    <property type="project" value="UniProtKB-SubCell"/>
</dbReference>
<evidence type="ECO:0000256" key="29">
    <source>
        <dbReference type="SAM" id="Phobius"/>
    </source>
</evidence>
<dbReference type="InterPro" id="IPR031376">
    <property type="entry name" value="PCB_OB"/>
</dbReference>
<dbReference type="GO" id="GO:0008658">
    <property type="term" value="F:penicillin binding"/>
    <property type="evidence" value="ECO:0007669"/>
    <property type="project" value="InterPro"/>
</dbReference>
<evidence type="ECO:0000256" key="25">
    <source>
        <dbReference type="ARBA" id="ARBA00044770"/>
    </source>
</evidence>
<reference evidence="33 34" key="1">
    <citation type="submission" date="2016-11" db="EMBL/GenBank/DDBJ databases">
        <authorList>
            <person name="Jaros S."/>
            <person name="Januszkiewicz K."/>
            <person name="Wedrychowicz H."/>
        </authorList>
    </citation>
    <scope>NUCLEOTIDE SEQUENCE [LARGE SCALE GENOMIC DNA]</scope>
    <source>
        <strain evidence="33 34">DSM 21637</strain>
    </source>
</reference>
<comment type="catalytic activity">
    <reaction evidence="26">
        <text>[GlcNAc-(1-&gt;4)-Mur2Ac(oyl-L-Ala-gamma-D-Glu-L-Lys-D-Ala-D-Ala)](n)-di-trans,octa-cis-undecaprenyl diphosphate + beta-D-GlcNAc-(1-&gt;4)-Mur2Ac(oyl-L-Ala-gamma-D-Glu-L-Lys-D-Ala-D-Ala)-di-trans,octa-cis-undecaprenyl diphosphate = [GlcNAc-(1-&gt;4)-Mur2Ac(oyl-L-Ala-gamma-D-Glu-L-Lys-D-Ala-D-Ala)](n+1)-di-trans,octa-cis-undecaprenyl diphosphate + di-trans,octa-cis-undecaprenyl diphosphate + H(+)</text>
        <dbReference type="Rhea" id="RHEA:23708"/>
        <dbReference type="Rhea" id="RHEA-COMP:9602"/>
        <dbReference type="Rhea" id="RHEA-COMP:9603"/>
        <dbReference type="ChEBI" id="CHEBI:15378"/>
        <dbReference type="ChEBI" id="CHEBI:58405"/>
        <dbReference type="ChEBI" id="CHEBI:60033"/>
        <dbReference type="ChEBI" id="CHEBI:78435"/>
        <dbReference type="EC" id="2.4.99.28"/>
    </reaction>
</comment>
<evidence type="ECO:0000313" key="34">
    <source>
        <dbReference type="Proteomes" id="UP000182350"/>
    </source>
</evidence>
<evidence type="ECO:0000256" key="4">
    <source>
        <dbReference type="ARBA" id="ARBA00007090"/>
    </source>
</evidence>
<dbReference type="GO" id="GO:0008360">
    <property type="term" value="P:regulation of cell shape"/>
    <property type="evidence" value="ECO:0007669"/>
    <property type="project" value="UniProtKB-KW"/>
</dbReference>
<keyword evidence="12" id="KW-0328">Glycosyltransferase</keyword>
<evidence type="ECO:0000256" key="8">
    <source>
        <dbReference type="ARBA" id="ARBA00022475"/>
    </source>
</evidence>
<keyword evidence="15" id="KW-0378">Hydrolase</keyword>
<feature type="domain" description="Glycosyl transferase family 51" evidence="31">
    <location>
        <begin position="68"/>
        <end position="240"/>
    </location>
</feature>
<protein>
    <recommendedName>
        <fullName evidence="7">Penicillin-binding protein 1A</fullName>
        <ecNumber evidence="25">2.4.99.28</ecNumber>
        <ecNumber evidence="6">3.4.16.4</ecNumber>
    </recommendedName>
</protein>
<dbReference type="Gene3D" id="1.10.3810.10">
    <property type="entry name" value="Biosynthetic peptidoglycan transglycosylase-like"/>
    <property type="match status" value="1"/>
</dbReference>
<evidence type="ECO:0000256" key="22">
    <source>
        <dbReference type="ARBA" id="ARBA00023268"/>
    </source>
</evidence>
<dbReference type="InterPro" id="IPR001264">
    <property type="entry name" value="Glyco_trans_51"/>
</dbReference>
<dbReference type="InterPro" id="IPR023346">
    <property type="entry name" value="Lysozyme-like_dom_sf"/>
</dbReference>
<evidence type="ECO:0000256" key="17">
    <source>
        <dbReference type="ARBA" id="ARBA00022968"/>
    </source>
</evidence>
<dbReference type="Pfam" id="PF00905">
    <property type="entry name" value="Transpeptidase"/>
    <property type="match status" value="1"/>
</dbReference>
<dbReference type="InterPro" id="IPR050396">
    <property type="entry name" value="Glycosyltr_51/Transpeptidase"/>
</dbReference>
<evidence type="ECO:0000256" key="3">
    <source>
        <dbReference type="ARBA" id="ARBA00004752"/>
    </source>
</evidence>
<dbReference type="PANTHER" id="PTHR32282:SF27">
    <property type="entry name" value="PENICILLIN-BINDING PROTEIN 1A"/>
    <property type="match status" value="1"/>
</dbReference>
<keyword evidence="22" id="KW-0511">Multifunctional enzyme</keyword>
<evidence type="ECO:0000256" key="2">
    <source>
        <dbReference type="ARBA" id="ARBA00004249"/>
    </source>
</evidence>
<dbReference type="STRING" id="1122209.SAMN02745752_01290"/>
<dbReference type="GO" id="GO:0046677">
    <property type="term" value="P:response to antibiotic"/>
    <property type="evidence" value="ECO:0007669"/>
    <property type="project" value="UniProtKB-KW"/>
</dbReference>
<keyword evidence="19 29" id="KW-1133">Transmembrane helix</keyword>
<keyword evidence="21" id="KW-0046">Antibiotic resistance</keyword>
<dbReference type="EMBL" id="FPJW01000003">
    <property type="protein sequence ID" value="SFX32510.1"/>
    <property type="molecule type" value="Genomic_DNA"/>
</dbReference>
<evidence type="ECO:0000256" key="15">
    <source>
        <dbReference type="ARBA" id="ARBA00022801"/>
    </source>
</evidence>
<dbReference type="Gene3D" id="3.40.710.10">
    <property type="entry name" value="DD-peptidase/beta-lactamase superfamily"/>
    <property type="match status" value="2"/>
</dbReference>
<dbReference type="SUPFAM" id="SSF53955">
    <property type="entry name" value="Lysozyme-like"/>
    <property type="match status" value="1"/>
</dbReference>
<keyword evidence="8" id="KW-1003">Cell membrane</keyword>
<dbReference type="PANTHER" id="PTHR32282">
    <property type="entry name" value="BINDING PROTEIN TRANSPEPTIDASE, PUTATIVE-RELATED"/>
    <property type="match status" value="1"/>
</dbReference>
<evidence type="ECO:0000259" key="30">
    <source>
        <dbReference type="Pfam" id="PF00905"/>
    </source>
</evidence>
<dbReference type="GO" id="GO:0030288">
    <property type="term" value="C:outer membrane-bounded periplasmic space"/>
    <property type="evidence" value="ECO:0007669"/>
    <property type="project" value="TreeGrafter"/>
</dbReference>
<proteinExistence type="inferred from homology"/>
<evidence type="ECO:0000256" key="24">
    <source>
        <dbReference type="ARBA" id="ARBA00034000"/>
    </source>
</evidence>
<evidence type="ECO:0000256" key="14">
    <source>
        <dbReference type="ARBA" id="ARBA00022692"/>
    </source>
</evidence>
<evidence type="ECO:0000256" key="23">
    <source>
        <dbReference type="ARBA" id="ARBA00023316"/>
    </source>
</evidence>
<keyword evidence="18" id="KW-0573">Peptidoglycan synthesis</keyword>
<comment type="similarity">
    <text evidence="4">In the C-terminal section; belongs to the transpeptidase family.</text>
</comment>
<evidence type="ECO:0000256" key="10">
    <source>
        <dbReference type="ARBA" id="ARBA00022645"/>
    </source>
</evidence>
<sequence>MQVLKKLFKNLFWLLLAGSSLGAIWALAVVLYFWPGLHEEVAQLQDIEALLNEQLEMPMRIFTAEGLLIAEFGEHRRTRIAYEDIPRRYIDALLAAEDASFYQHPGVDVRGLARATVQLLDSGQIQSGGSTITMQVARNYLLTRDRTFARKIREILLSLRMEQLLTKQQILELYVNKIYLGNRAYGIVAAAEVYYGKPLHELNLAQTAMIAGLPKAPSAYNPLANPRRALIRRNWILSRMYGLGMVDDMSYETAIRAPITARFHPPERDIHAPYVAESARLFALQQFGDQAYTRGLNVYTSVRADHQLAANHAINHGLLAYDQRRGWRGVEREAIPLTEQQLELEADALAELQATESGLEQVQQALQDPRAERLKAELGIDVSHWLRVLDATPVFGGLQPAIVVESEAERIRLVRRGGQLVDLEPEDWSWAGRYHSPFWKDRNAPAGHRLVARGDLVRLRTGDRAEQPWVLSQLPALEAALVAMETETGAITAMVGGFDFNQSRFNRAEQAARQAGSVFKPFVYMAALERGYTPATIINDAPVVFEDQQLEDVWRPQNSSGTFYGPTRLREGLYKSRNLISIRVLNYVGIPRAIEYVSRFGFERERLPRDLSLSLGSANVTPLEMTRAYAILANGGYPIDPWLVARIEDNDGDLLYQAVHRRVCRNCPEEQESITLSGMTYPLSQRVVDPRAVYTMHSILRDVIDDGTGRRAQALDRGDIRGKTGTTNELHDAWFSGFNRDLVATVWAGFDQPSSTGEYGANLALPMWINFMRVALRGQSEQVLERPEGLVTVRIDPETGLRAGPGQQNAMFEIFYRERAPEALAERRTGSDESTGESGGEARPSQPVLIPAPEALF</sequence>
<feature type="transmembrane region" description="Helical" evidence="29">
    <location>
        <begin position="12"/>
        <end position="34"/>
    </location>
</feature>
<comment type="catalytic activity">
    <reaction evidence="24">
        <text>Preferential cleavage: (Ac)2-L-Lys-D-Ala-|-D-Ala. Also transpeptidation of peptidyl-alanyl moieties that are N-acyl substituents of D-alanine.</text>
        <dbReference type="EC" id="3.4.16.4"/>
    </reaction>
</comment>
<dbReference type="InterPro" id="IPR036950">
    <property type="entry name" value="PBP_transglycosylase"/>
</dbReference>
<evidence type="ECO:0000256" key="18">
    <source>
        <dbReference type="ARBA" id="ARBA00022984"/>
    </source>
</evidence>
<evidence type="ECO:0000256" key="16">
    <source>
        <dbReference type="ARBA" id="ARBA00022960"/>
    </source>
</evidence>
<dbReference type="Proteomes" id="UP000182350">
    <property type="component" value="Unassembled WGS sequence"/>
</dbReference>
<dbReference type="InterPro" id="IPR012338">
    <property type="entry name" value="Beta-lactam/transpept-like"/>
</dbReference>
<dbReference type="Pfam" id="PF17092">
    <property type="entry name" value="PCB_OB"/>
    <property type="match status" value="1"/>
</dbReference>
<evidence type="ECO:0000256" key="6">
    <source>
        <dbReference type="ARBA" id="ARBA00012448"/>
    </source>
</evidence>
<dbReference type="EC" id="3.4.16.4" evidence="6"/>
<evidence type="ECO:0000256" key="11">
    <source>
        <dbReference type="ARBA" id="ARBA00022670"/>
    </source>
</evidence>
<accession>A0A1K1W562</accession>
<evidence type="ECO:0000256" key="19">
    <source>
        <dbReference type="ARBA" id="ARBA00022989"/>
    </source>
</evidence>
<dbReference type="Pfam" id="PF00912">
    <property type="entry name" value="Transgly"/>
    <property type="match status" value="1"/>
</dbReference>
<dbReference type="AlphaFoldDB" id="A0A1K1W562"/>